<dbReference type="Proteomes" id="UP000326671">
    <property type="component" value="Unassembled WGS sequence"/>
</dbReference>
<evidence type="ECO:0000259" key="5">
    <source>
        <dbReference type="PROSITE" id="PS50931"/>
    </source>
</evidence>
<dbReference type="Pfam" id="PF03466">
    <property type="entry name" value="LysR_substrate"/>
    <property type="match status" value="1"/>
</dbReference>
<dbReference type="Pfam" id="PF00126">
    <property type="entry name" value="HTH_1"/>
    <property type="match status" value="1"/>
</dbReference>
<dbReference type="PROSITE" id="PS50931">
    <property type="entry name" value="HTH_LYSR"/>
    <property type="match status" value="1"/>
</dbReference>
<accession>A0A5J5HYK2</accession>
<keyword evidence="4" id="KW-0804">Transcription</keyword>
<comment type="similarity">
    <text evidence="1">Belongs to the LysR transcriptional regulatory family.</text>
</comment>
<evidence type="ECO:0000256" key="3">
    <source>
        <dbReference type="ARBA" id="ARBA00023125"/>
    </source>
</evidence>
<dbReference type="PRINTS" id="PR00039">
    <property type="entry name" value="HTHLYSR"/>
</dbReference>
<keyword evidence="7" id="KW-1185">Reference proteome</keyword>
<evidence type="ECO:0000313" key="6">
    <source>
        <dbReference type="EMBL" id="KAA9027035.1"/>
    </source>
</evidence>
<dbReference type="EMBL" id="VYKL01000014">
    <property type="protein sequence ID" value="KAA9027035.1"/>
    <property type="molecule type" value="Genomic_DNA"/>
</dbReference>
<dbReference type="PANTHER" id="PTHR30126">
    <property type="entry name" value="HTH-TYPE TRANSCRIPTIONAL REGULATOR"/>
    <property type="match status" value="1"/>
</dbReference>
<organism evidence="6 7">
    <name type="scientific">Niallia endozanthoxylica</name>
    <dbReference type="NCBI Taxonomy" id="2036016"/>
    <lineage>
        <taxon>Bacteria</taxon>
        <taxon>Bacillati</taxon>
        <taxon>Bacillota</taxon>
        <taxon>Bacilli</taxon>
        <taxon>Bacillales</taxon>
        <taxon>Bacillaceae</taxon>
        <taxon>Niallia</taxon>
    </lineage>
</organism>
<comment type="caution">
    <text evidence="6">The sequence shown here is derived from an EMBL/GenBank/DDBJ whole genome shotgun (WGS) entry which is preliminary data.</text>
</comment>
<dbReference type="Gene3D" id="1.10.10.10">
    <property type="entry name" value="Winged helix-like DNA-binding domain superfamily/Winged helix DNA-binding domain"/>
    <property type="match status" value="1"/>
</dbReference>
<dbReference type="CDD" id="cd05466">
    <property type="entry name" value="PBP2_LTTR_substrate"/>
    <property type="match status" value="1"/>
</dbReference>
<protein>
    <submittedName>
        <fullName evidence="6">LysR family transcriptional regulator</fullName>
    </submittedName>
</protein>
<sequence>MDTVQLDTFFSVIEHKSFSKAAEALNVSQPTASARIKNLEYELGCKLFEKDGKNLALSKEGKVFLDYAKTIIANMKHSIEATRHAKFHHVKVGFSPGFSYSFLTELITSILSIKDLEVSIFEGIDSLRLNEQITSGELDIVFTRNAYTQQPDIVSEFLFEDQLILICGKDHRLANKEVIVPEDLEGETLICYQRHTPIWAEIEKQLIGVPQIKRIEVGNNEMVKSIVGSGIGVGITSSLGVNEFDQMKVVMKRIKKVENVPNNIYVQYRKNSRIEQPIKQIIYSVINHEIQQ</sequence>
<dbReference type="InterPro" id="IPR036390">
    <property type="entry name" value="WH_DNA-bd_sf"/>
</dbReference>
<dbReference type="InterPro" id="IPR000847">
    <property type="entry name" value="LysR_HTH_N"/>
</dbReference>
<dbReference type="SUPFAM" id="SSF46785">
    <property type="entry name" value="Winged helix' DNA-binding domain"/>
    <property type="match status" value="1"/>
</dbReference>
<dbReference type="InterPro" id="IPR036388">
    <property type="entry name" value="WH-like_DNA-bd_sf"/>
</dbReference>
<dbReference type="GO" id="GO:0003700">
    <property type="term" value="F:DNA-binding transcription factor activity"/>
    <property type="evidence" value="ECO:0007669"/>
    <property type="project" value="InterPro"/>
</dbReference>
<dbReference type="OrthoDB" id="9785745at2"/>
<name>A0A5J5HYK2_9BACI</name>
<dbReference type="FunFam" id="1.10.10.10:FF:000001">
    <property type="entry name" value="LysR family transcriptional regulator"/>
    <property type="match status" value="1"/>
</dbReference>
<feature type="domain" description="HTH lysR-type" evidence="5">
    <location>
        <begin position="1"/>
        <end position="58"/>
    </location>
</feature>
<gene>
    <name evidence="6" type="ORF">F4V44_06900</name>
</gene>
<dbReference type="PANTHER" id="PTHR30126:SF40">
    <property type="entry name" value="HTH-TYPE TRANSCRIPTIONAL REGULATOR GLTR"/>
    <property type="match status" value="1"/>
</dbReference>
<reference evidence="6 7" key="1">
    <citation type="submission" date="2019-09" db="EMBL/GenBank/DDBJ databases">
        <title>Whole genome sequences of isolates from the Mars Exploration Rovers.</title>
        <authorList>
            <person name="Seuylemezian A."/>
            <person name="Vaishampayan P."/>
        </authorList>
    </citation>
    <scope>NUCLEOTIDE SEQUENCE [LARGE SCALE GENOMIC DNA]</scope>
    <source>
        <strain evidence="6 7">MER_TA_151</strain>
    </source>
</reference>
<dbReference type="Gene3D" id="3.40.190.10">
    <property type="entry name" value="Periplasmic binding protein-like II"/>
    <property type="match status" value="2"/>
</dbReference>
<evidence type="ECO:0000256" key="4">
    <source>
        <dbReference type="ARBA" id="ARBA00023163"/>
    </source>
</evidence>
<evidence type="ECO:0000256" key="1">
    <source>
        <dbReference type="ARBA" id="ARBA00009437"/>
    </source>
</evidence>
<evidence type="ECO:0000256" key="2">
    <source>
        <dbReference type="ARBA" id="ARBA00023015"/>
    </source>
</evidence>
<dbReference type="AlphaFoldDB" id="A0A5J5HYK2"/>
<keyword evidence="3" id="KW-0238">DNA-binding</keyword>
<dbReference type="SUPFAM" id="SSF53850">
    <property type="entry name" value="Periplasmic binding protein-like II"/>
    <property type="match status" value="1"/>
</dbReference>
<dbReference type="InterPro" id="IPR005119">
    <property type="entry name" value="LysR_subst-bd"/>
</dbReference>
<proteinExistence type="inferred from homology"/>
<evidence type="ECO:0000313" key="7">
    <source>
        <dbReference type="Proteomes" id="UP000326671"/>
    </source>
</evidence>
<keyword evidence="2" id="KW-0805">Transcription regulation</keyword>
<dbReference type="GO" id="GO:0000976">
    <property type="term" value="F:transcription cis-regulatory region binding"/>
    <property type="evidence" value="ECO:0007669"/>
    <property type="project" value="TreeGrafter"/>
</dbReference>
<dbReference type="RefSeq" id="WP_150439263.1">
    <property type="nucleotide sequence ID" value="NZ_VYKL01000014.1"/>
</dbReference>